<sequence>MAAMMTSLAGKPIAIVVVLYGGFEMAKLDTLVKSMHNLTIYLEMKNDFLEQECQLIQSLLSDLCTDHYNEPIELPKTEKDNKGATTPNEDVEVVDQDMLRINQLLEKVQKVRNTVKDKEVQEMCNIKPLSRHKFSSGDTRIKDAAPLISKEKPTNNKIIDTVKTRKPKSGVSFAATNRTSYQCAYKAPQSKKTFRASNKDALKSIEPKKATTKSSKEISTTRGAVSRDSIVKAANLHSISCNPKLLKESKASDTHSSESTRELKVPKALRIQTKRNVELQTKLMSLPKRSLHILPAKLANYFLSMQDDGYM</sequence>
<evidence type="ECO:0000313" key="1">
    <source>
        <dbReference type="EMBL" id="KAF6040548.1"/>
    </source>
</evidence>
<dbReference type="AlphaFoldDB" id="A0A7J7KQY3"/>
<dbReference type="Proteomes" id="UP000593567">
    <property type="component" value="Unassembled WGS sequence"/>
</dbReference>
<keyword evidence="2" id="KW-1185">Reference proteome</keyword>
<reference evidence="1" key="1">
    <citation type="submission" date="2020-06" db="EMBL/GenBank/DDBJ databases">
        <title>Draft genome of Bugula neritina, a colonial animal packing powerful symbionts and potential medicines.</title>
        <authorList>
            <person name="Rayko M."/>
        </authorList>
    </citation>
    <scope>NUCLEOTIDE SEQUENCE [LARGE SCALE GENOMIC DNA]</scope>
    <source>
        <strain evidence="1">Kwan_BN1</strain>
    </source>
</reference>
<gene>
    <name evidence="1" type="ORF">EB796_001142</name>
</gene>
<comment type="caution">
    <text evidence="1">The sequence shown here is derived from an EMBL/GenBank/DDBJ whole genome shotgun (WGS) entry which is preliminary data.</text>
</comment>
<evidence type="ECO:0000313" key="2">
    <source>
        <dbReference type="Proteomes" id="UP000593567"/>
    </source>
</evidence>
<dbReference type="EMBL" id="VXIV02000133">
    <property type="protein sequence ID" value="KAF6040548.1"/>
    <property type="molecule type" value="Genomic_DNA"/>
</dbReference>
<name>A0A7J7KQY3_BUGNE</name>
<accession>A0A7J7KQY3</accession>
<protein>
    <submittedName>
        <fullName evidence="1">Uncharacterized protein</fullName>
    </submittedName>
</protein>
<proteinExistence type="predicted"/>
<organism evidence="1 2">
    <name type="scientific">Bugula neritina</name>
    <name type="common">Brown bryozoan</name>
    <name type="synonym">Sertularia neritina</name>
    <dbReference type="NCBI Taxonomy" id="10212"/>
    <lineage>
        <taxon>Eukaryota</taxon>
        <taxon>Metazoa</taxon>
        <taxon>Spiralia</taxon>
        <taxon>Lophotrochozoa</taxon>
        <taxon>Bryozoa</taxon>
        <taxon>Gymnolaemata</taxon>
        <taxon>Cheilostomatida</taxon>
        <taxon>Flustrina</taxon>
        <taxon>Buguloidea</taxon>
        <taxon>Bugulidae</taxon>
        <taxon>Bugula</taxon>
    </lineage>
</organism>